<dbReference type="Gene3D" id="3.40.50.12500">
    <property type="match status" value="1"/>
</dbReference>
<proteinExistence type="inferred from homology"/>
<dbReference type="RefSeq" id="WP_105741866.1">
    <property type="nucleotide sequence ID" value="NZ_PVBR01000006.1"/>
</dbReference>
<dbReference type="AlphaFoldDB" id="A0A2S9ISY3"/>
<dbReference type="Proteomes" id="UP000239434">
    <property type="component" value="Unassembled WGS sequence"/>
</dbReference>
<accession>A0A2S9ISY3</accession>
<protein>
    <recommendedName>
        <fullName evidence="4">Hydantoin racemase</fullName>
    </recommendedName>
</protein>
<dbReference type="PANTHER" id="PTHR28047">
    <property type="entry name" value="PROTEIN DCG1"/>
    <property type="match status" value="1"/>
</dbReference>
<evidence type="ECO:0000256" key="1">
    <source>
        <dbReference type="ARBA" id="ARBA00038414"/>
    </source>
</evidence>
<dbReference type="GO" id="GO:0047661">
    <property type="term" value="F:amino-acid racemase activity"/>
    <property type="evidence" value="ECO:0007669"/>
    <property type="project" value="InterPro"/>
</dbReference>
<comment type="similarity">
    <text evidence="1">Belongs to the HyuE racemase family.</text>
</comment>
<gene>
    <name evidence="2" type="ORF">C5748_10400</name>
</gene>
<evidence type="ECO:0000313" key="3">
    <source>
        <dbReference type="Proteomes" id="UP000239434"/>
    </source>
</evidence>
<dbReference type="InterPro" id="IPR015942">
    <property type="entry name" value="Asp/Glu/hydantoin_racemase"/>
</dbReference>
<dbReference type="Pfam" id="PF01177">
    <property type="entry name" value="Asp_Glu_race"/>
    <property type="match status" value="1"/>
</dbReference>
<name>A0A2S9ISY3_9HYPH</name>
<dbReference type="InterPro" id="IPR053714">
    <property type="entry name" value="Iso_Racemase_Enz_sf"/>
</dbReference>
<comment type="caution">
    <text evidence="2">The sequence shown here is derived from an EMBL/GenBank/DDBJ whole genome shotgun (WGS) entry which is preliminary data.</text>
</comment>
<dbReference type="InterPro" id="IPR052186">
    <property type="entry name" value="Hydantoin_racemase-like"/>
</dbReference>
<keyword evidence="3" id="KW-1185">Reference proteome</keyword>
<dbReference type="PANTHER" id="PTHR28047:SF5">
    <property type="entry name" value="PROTEIN DCG1"/>
    <property type="match status" value="1"/>
</dbReference>
<sequence>MRIFWQSFVDRDIGASYLTALQNYLNDIAAPGTRVDVAGMVPPDRDFSRLSELRCGLQAIDAALAAEERGYDCFVMGHFQDPCLYDVRSAVRIPVVGTGEATLLAASQLGRRIGLVSIDPAFEIMHYEQADLYGIGHRVKFVKGLGLTPEDFNEAFAGDAEKKVALLKGFTDCALPMVQGGADVIVPAGVLPGLLIGGEKGFMVANAPVVNCAAVALKSAEMWVQLNALSGLEPNRGPSFGYANERSRNDFRTLMAHGQNALRSN</sequence>
<dbReference type="EMBL" id="PVBR01000006">
    <property type="protein sequence ID" value="PRD43653.1"/>
    <property type="molecule type" value="Genomic_DNA"/>
</dbReference>
<evidence type="ECO:0000313" key="2">
    <source>
        <dbReference type="EMBL" id="PRD43653.1"/>
    </source>
</evidence>
<organism evidence="2 3">
    <name type="scientific">Phyllobacterium phragmitis</name>
    <dbReference type="NCBI Taxonomy" id="2670329"/>
    <lineage>
        <taxon>Bacteria</taxon>
        <taxon>Pseudomonadati</taxon>
        <taxon>Pseudomonadota</taxon>
        <taxon>Alphaproteobacteria</taxon>
        <taxon>Hyphomicrobiales</taxon>
        <taxon>Phyllobacteriaceae</taxon>
        <taxon>Phyllobacterium</taxon>
    </lineage>
</organism>
<reference evidence="2 3" key="1">
    <citation type="submission" date="2018-02" db="EMBL/GenBank/DDBJ databases">
        <title>The draft genome of Phyllobacterium sp. 1N-3.</title>
        <authorList>
            <person name="Liu L."/>
            <person name="Li L."/>
            <person name="Zhang X."/>
            <person name="Wang T."/>
            <person name="Liang L."/>
        </authorList>
    </citation>
    <scope>NUCLEOTIDE SEQUENCE [LARGE SCALE GENOMIC DNA]</scope>
    <source>
        <strain evidence="2 3">1N-3</strain>
    </source>
</reference>
<evidence type="ECO:0008006" key="4">
    <source>
        <dbReference type="Google" id="ProtNLM"/>
    </source>
</evidence>